<keyword evidence="3 9" id="KW-0812">Transmembrane</keyword>
<dbReference type="Pfam" id="PF00690">
    <property type="entry name" value="Cation_ATPase_N"/>
    <property type="match status" value="1"/>
</dbReference>
<feature type="transmembrane region" description="Helical" evidence="9">
    <location>
        <begin position="258"/>
        <end position="278"/>
    </location>
</feature>
<dbReference type="PRINTS" id="PR00121">
    <property type="entry name" value="NAKATPASE"/>
</dbReference>
<evidence type="ECO:0000256" key="7">
    <source>
        <dbReference type="ARBA" id="ARBA00022989"/>
    </source>
</evidence>
<dbReference type="InterPro" id="IPR044492">
    <property type="entry name" value="P_typ_ATPase_HD_dom"/>
</dbReference>
<dbReference type="Gene3D" id="3.40.50.1000">
    <property type="entry name" value="HAD superfamily/HAD-like"/>
    <property type="match status" value="1"/>
</dbReference>
<feature type="transmembrane region" description="Helical" evidence="9">
    <location>
        <begin position="973"/>
        <end position="997"/>
    </location>
</feature>
<dbReference type="Gene3D" id="3.40.1110.10">
    <property type="entry name" value="Calcium-transporting ATPase, cytoplasmic domain N"/>
    <property type="match status" value="1"/>
</dbReference>
<evidence type="ECO:0000256" key="5">
    <source>
        <dbReference type="ARBA" id="ARBA00022840"/>
    </source>
</evidence>
<dbReference type="SUPFAM" id="SSF81665">
    <property type="entry name" value="Calcium ATPase, transmembrane domain M"/>
    <property type="match status" value="1"/>
</dbReference>
<keyword evidence="6" id="KW-1278">Translocase</keyword>
<dbReference type="OrthoDB" id="158672at2759"/>
<gene>
    <name evidence="11" type="ORF">TCAP_00422</name>
</gene>
<keyword evidence="8 9" id="KW-0472">Membrane</keyword>
<dbReference type="PANTHER" id="PTHR43294">
    <property type="entry name" value="SODIUM/POTASSIUM-TRANSPORTING ATPASE SUBUNIT ALPHA"/>
    <property type="match status" value="1"/>
</dbReference>
<comment type="subcellular location">
    <subcellularLocation>
        <location evidence="1">Cell membrane</location>
        <topology evidence="1">Multi-pass membrane protein</topology>
    </subcellularLocation>
</comment>
<dbReference type="GO" id="GO:1902600">
    <property type="term" value="P:proton transmembrane transport"/>
    <property type="evidence" value="ECO:0007669"/>
    <property type="project" value="TreeGrafter"/>
</dbReference>
<evidence type="ECO:0000256" key="4">
    <source>
        <dbReference type="ARBA" id="ARBA00022741"/>
    </source>
</evidence>
<dbReference type="AlphaFoldDB" id="A0A2K3QQ48"/>
<dbReference type="GO" id="GO:1990573">
    <property type="term" value="P:potassium ion import across plasma membrane"/>
    <property type="evidence" value="ECO:0007669"/>
    <property type="project" value="TreeGrafter"/>
</dbReference>
<evidence type="ECO:0000313" key="11">
    <source>
        <dbReference type="EMBL" id="PNY29664.1"/>
    </source>
</evidence>
<reference evidence="11 12" key="1">
    <citation type="submission" date="2017-08" db="EMBL/GenBank/DDBJ databases">
        <title>Harnessing the power of phylogenomics to disentangle the directionality and signatures of interkingdom host jumping in the parasitic fungal genus Tolypocladium.</title>
        <authorList>
            <person name="Quandt C.A."/>
            <person name="Patterson W."/>
            <person name="Spatafora J.W."/>
        </authorList>
    </citation>
    <scope>NUCLEOTIDE SEQUENCE [LARGE SCALE GENOMIC DNA]</scope>
    <source>
        <strain evidence="11 12">CBS 113982</strain>
    </source>
</reference>
<feature type="transmembrane region" description="Helical" evidence="9">
    <location>
        <begin position="1145"/>
        <end position="1163"/>
    </location>
</feature>
<keyword evidence="2" id="KW-1003">Cell membrane</keyword>
<dbReference type="InterPro" id="IPR018303">
    <property type="entry name" value="ATPase_P-typ_P_site"/>
</dbReference>
<evidence type="ECO:0000259" key="10">
    <source>
        <dbReference type="SMART" id="SM00831"/>
    </source>
</evidence>
<evidence type="ECO:0000256" key="9">
    <source>
        <dbReference type="SAM" id="Phobius"/>
    </source>
</evidence>
<proteinExistence type="predicted"/>
<feature type="transmembrane region" description="Helical" evidence="9">
    <location>
        <begin position="1107"/>
        <end position="1124"/>
    </location>
</feature>
<dbReference type="EMBL" id="NRSZ01000077">
    <property type="protein sequence ID" value="PNY29664.1"/>
    <property type="molecule type" value="Genomic_DNA"/>
</dbReference>
<dbReference type="GO" id="GO:0005886">
    <property type="term" value="C:plasma membrane"/>
    <property type="evidence" value="ECO:0007669"/>
    <property type="project" value="UniProtKB-SubCell"/>
</dbReference>
<dbReference type="InterPro" id="IPR050510">
    <property type="entry name" value="Cation_transp_ATPase_P-type"/>
</dbReference>
<dbReference type="GO" id="GO:0016887">
    <property type="term" value="F:ATP hydrolysis activity"/>
    <property type="evidence" value="ECO:0007669"/>
    <property type="project" value="InterPro"/>
</dbReference>
<dbReference type="Gene3D" id="2.70.150.10">
    <property type="entry name" value="Calcium-transporting ATPase, cytoplasmic transduction domain A"/>
    <property type="match status" value="1"/>
</dbReference>
<dbReference type="InterPro" id="IPR036412">
    <property type="entry name" value="HAD-like_sf"/>
</dbReference>
<keyword evidence="12" id="KW-1185">Reference proteome</keyword>
<dbReference type="SMART" id="SM00831">
    <property type="entry name" value="Cation_ATPase_N"/>
    <property type="match status" value="1"/>
</dbReference>
<dbReference type="GO" id="GO:0006883">
    <property type="term" value="P:intracellular sodium ion homeostasis"/>
    <property type="evidence" value="ECO:0007669"/>
    <property type="project" value="TreeGrafter"/>
</dbReference>
<comment type="caution">
    <text evidence="11">The sequence shown here is derived from an EMBL/GenBank/DDBJ whole genome shotgun (WGS) entry which is preliminary data.</text>
</comment>
<dbReference type="PANTHER" id="PTHR43294:SF21">
    <property type="entry name" value="CATION TRANSPORTING ATPASE"/>
    <property type="match status" value="1"/>
</dbReference>
<evidence type="ECO:0000256" key="1">
    <source>
        <dbReference type="ARBA" id="ARBA00004651"/>
    </source>
</evidence>
<dbReference type="InterPro" id="IPR023214">
    <property type="entry name" value="HAD_sf"/>
</dbReference>
<sequence>MPWWTRQFHPLDSADSAALCPARFNVQLRRDSTPVASRVASHLVVSACDLHQAGAVVSAMAAASRRGAAAAPPARPGYKAPCFAARRLAVTLGPAQLLLVARAARRPSAPPALDRPLPSALCHRIRWRDVEQAAPPRQSRPPLSRANSADSLAIRSIHSRAPVDPALSLPIQYRTVSFQIADSKGKDRAEAARAADVAAKDLGDLEWHTISPSDVLQRLVTSATSGLSDDQAKRRLQEYGRNAPSPPKTNRILTILGYFFKGFGSILLIGSILVFISWKPLGEPPALANLALAIVLLAVFFIQAAFAMFQDWSTSRVMSSIKDMLPEHCQVTRDDKLLDLPAEDLVPGDVVSIKAGNKLPADMRFIQISSDAKFDRSVLTGESRPVAATVNHTDVNYLETLNIGLQGTHCIIGSGTGIVVATADKTVFGRIAALTNEPKSKMTTLEKEVLYFVMFICALMFSMIILVLIVWAAWLRRDYPDWINVPTLIVDCVSVAVAFIPEGLPMAITAGLTITANMMKKNMILCKSLVTVESLGSVSVICSDKTGTLTQGKMSLTDCSIGAINTSVESLKQDMASTRASGTQADSLTPFGQLGALAALCNAAEMDAAQPDVPIGKRNIFGDATDTAVLRFSESLAEGNVAYFRACWQRVFELAFNSKNKFMIRSFKIARREAVDRTLHGEVAAQFGDDHLLLTIKGAPDVLMGYCSHYLTGSGEVAPLDEHVAATFEHTKNTYSSQGKRCLLLARKVVPSDMIKDDADSTKYEEMMTEQAKSGLTLVGMVAIVDPLRPEIPSVVSTLRGAGIRIAMVTGDFALTALAISREAGIVTRAHVDGVGNLERYPDSSSRSEDLEEMKAGSASSRGAIVISGPELTGLNEHQWRLLTEYDEVVFSRTTPEQKLRIVREYQIKNVVAMTGDGVNDAPSLKAADVGISLSGASDIAMEAADMILLDSFSSIVIAVQYGRVVFDNLKKVIAYLLPAGSFSEFWPVITSVVFGLPQILSSFLMIIICCFTDCAAATVLTYEKPEADVMLRRPRNVKKDRLVNWQLIFQAYGIIGVTETLASFAMSYWYLQRNGIPFRDLWFSFGQLPSYIDPDYYNQKLNEASSIYFVNLVVMQWFNLMATRTRRLSIFQHPPLFNKETQNLYLFPAILFALGMAVLWIYPPSIQTVLATSGVPVEHWFLPFAFGLWIMLLDEGRRFWVRKWPEGLMAKAAW</sequence>
<evidence type="ECO:0000256" key="8">
    <source>
        <dbReference type="ARBA" id="ARBA00023136"/>
    </source>
</evidence>
<dbReference type="GO" id="GO:0005391">
    <property type="term" value="F:P-type sodium:potassium-exchanging transporter activity"/>
    <property type="evidence" value="ECO:0007669"/>
    <property type="project" value="TreeGrafter"/>
</dbReference>
<dbReference type="PRINTS" id="PR00119">
    <property type="entry name" value="CATATPASE"/>
</dbReference>
<dbReference type="SFLD" id="SFLDF00027">
    <property type="entry name" value="p-type_atpase"/>
    <property type="match status" value="1"/>
</dbReference>
<evidence type="ECO:0000256" key="2">
    <source>
        <dbReference type="ARBA" id="ARBA00022475"/>
    </source>
</evidence>
<dbReference type="NCBIfam" id="TIGR01494">
    <property type="entry name" value="ATPase_P-type"/>
    <property type="match status" value="2"/>
</dbReference>
<dbReference type="Pfam" id="PF00689">
    <property type="entry name" value="Cation_ATPase_C"/>
    <property type="match status" value="1"/>
</dbReference>
<dbReference type="Gene3D" id="1.20.1110.10">
    <property type="entry name" value="Calcium-transporting ATPase, transmembrane domain"/>
    <property type="match status" value="1"/>
</dbReference>
<dbReference type="GO" id="GO:0030007">
    <property type="term" value="P:intracellular potassium ion homeostasis"/>
    <property type="evidence" value="ECO:0007669"/>
    <property type="project" value="TreeGrafter"/>
</dbReference>
<keyword evidence="4" id="KW-0547">Nucleotide-binding</keyword>
<organism evidence="11 12">
    <name type="scientific">Tolypocladium capitatum</name>
    <dbReference type="NCBI Taxonomy" id="45235"/>
    <lineage>
        <taxon>Eukaryota</taxon>
        <taxon>Fungi</taxon>
        <taxon>Dikarya</taxon>
        <taxon>Ascomycota</taxon>
        <taxon>Pezizomycotina</taxon>
        <taxon>Sordariomycetes</taxon>
        <taxon>Hypocreomycetidae</taxon>
        <taxon>Hypocreales</taxon>
        <taxon>Ophiocordycipitaceae</taxon>
        <taxon>Tolypocladium</taxon>
    </lineage>
</organism>
<dbReference type="STRING" id="45235.A0A2K3QQ48"/>
<dbReference type="FunFam" id="3.40.50.1000:FF:000001">
    <property type="entry name" value="Phospholipid-transporting ATPase IC"/>
    <property type="match status" value="1"/>
</dbReference>
<dbReference type="SFLD" id="SFLDG00002">
    <property type="entry name" value="C1.7:_P-type_atpase_like"/>
    <property type="match status" value="1"/>
</dbReference>
<name>A0A2K3QQ48_9HYPO</name>
<dbReference type="PROSITE" id="PS00154">
    <property type="entry name" value="ATPASE_E1_E2"/>
    <property type="match status" value="1"/>
</dbReference>
<feature type="transmembrane region" description="Helical" evidence="9">
    <location>
        <begin position="1044"/>
        <end position="1072"/>
    </location>
</feature>
<feature type="transmembrane region" description="Helical" evidence="9">
    <location>
        <begin position="1175"/>
        <end position="1194"/>
    </location>
</feature>
<keyword evidence="5" id="KW-0067">ATP-binding</keyword>
<evidence type="ECO:0000313" key="12">
    <source>
        <dbReference type="Proteomes" id="UP000236621"/>
    </source>
</evidence>
<feature type="domain" description="Cation-transporting P-type ATPase N-terminal" evidence="10">
    <location>
        <begin position="206"/>
        <end position="279"/>
    </location>
</feature>
<dbReference type="GO" id="GO:0005524">
    <property type="term" value="F:ATP binding"/>
    <property type="evidence" value="ECO:0007669"/>
    <property type="project" value="UniProtKB-KW"/>
</dbReference>
<evidence type="ECO:0000256" key="3">
    <source>
        <dbReference type="ARBA" id="ARBA00022692"/>
    </source>
</evidence>
<dbReference type="InterPro" id="IPR023298">
    <property type="entry name" value="ATPase_P-typ_TM_dom_sf"/>
</dbReference>
<dbReference type="Proteomes" id="UP000236621">
    <property type="component" value="Unassembled WGS sequence"/>
</dbReference>
<accession>A0A2K3QQ48</accession>
<feature type="transmembrane region" description="Helical" evidence="9">
    <location>
        <begin position="494"/>
        <end position="514"/>
    </location>
</feature>
<dbReference type="InterPro" id="IPR001757">
    <property type="entry name" value="P_typ_ATPase"/>
</dbReference>
<dbReference type="SFLD" id="SFLDS00003">
    <property type="entry name" value="Haloacid_Dehalogenase"/>
    <property type="match status" value="1"/>
</dbReference>
<protein>
    <submittedName>
        <fullName evidence="11">Sodium/potassium-transporting ATPase subunit alpha-1</fullName>
    </submittedName>
</protein>
<dbReference type="InterPro" id="IPR008250">
    <property type="entry name" value="ATPase_P-typ_transduc_dom_A_sf"/>
</dbReference>
<dbReference type="InterPro" id="IPR059000">
    <property type="entry name" value="ATPase_P-type_domA"/>
</dbReference>
<evidence type="ECO:0000256" key="6">
    <source>
        <dbReference type="ARBA" id="ARBA00022967"/>
    </source>
</evidence>
<dbReference type="InterPro" id="IPR004014">
    <property type="entry name" value="ATPase_P-typ_cation-transptr_N"/>
</dbReference>
<dbReference type="InterPro" id="IPR006068">
    <property type="entry name" value="ATPase_P-typ_cation-transptr_C"/>
</dbReference>
<dbReference type="Pfam" id="PF13246">
    <property type="entry name" value="Cation_ATPase"/>
    <property type="match status" value="1"/>
</dbReference>
<dbReference type="SUPFAM" id="SSF81660">
    <property type="entry name" value="Metal cation-transporting ATPase, ATP-binding domain N"/>
    <property type="match status" value="1"/>
</dbReference>
<feature type="transmembrane region" description="Helical" evidence="9">
    <location>
        <begin position="290"/>
        <end position="309"/>
    </location>
</feature>
<keyword evidence="7 9" id="KW-1133">Transmembrane helix</keyword>
<feature type="transmembrane region" description="Helical" evidence="9">
    <location>
        <begin position="1003"/>
        <end position="1023"/>
    </location>
</feature>
<dbReference type="SUPFAM" id="SSF81653">
    <property type="entry name" value="Calcium ATPase, transduction domain A"/>
    <property type="match status" value="1"/>
</dbReference>
<feature type="transmembrane region" description="Helical" evidence="9">
    <location>
        <begin position="449"/>
        <end position="474"/>
    </location>
</feature>
<dbReference type="SUPFAM" id="SSF56784">
    <property type="entry name" value="HAD-like"/>
    <property type="match status" value="1"/>
</dbReference>
<dbReference type="GO" id="GO:0036376">
    <property type="term" value="P:sodium ion export across plasma membrane"/>
    <property type="evidence" value="ECO:0007669"/>
    <property type="project" value="TreeGrafter"/>
</dbReference>
<dbReference type="Pfam" id="PF00122">
    <property type="entry name" value="E1-E2_ATPase"/>
    <property type="match status" value="1"/>
</dbReference>
<dbReference type="InterPro" id="IPR023299">
    <property type="entry name" value="ATPase_P-typ_cyto_dom_N"/>
</dbReference>